<evidence type="ECO:0000313" key="10">
    <source>
        <dbReference type="EMBL" id="BBH16714.1"/>
    </source>
</evidence>
<dbReference type="EC" id="3.1.-.-" evidence="8"/>
<dbReference type="EMBL" id="AP019307">
    <property type="protein sequence ID" value="BBH16714.1"/>
    <property type="molecule type" value="Genomic_DNA"/>
</dbReference>
<dbReference type="Gene3D" id="3.40.50.1010">
    <property type="entry name" value="5'-nuclease"/>
    <property type="match status" value="1"/>
</dbReference>
<keyword evidence="8" id="KW-0800">Toxin</keyword>
<evidence type="ECO:0000256" key="8">
    <source>
        <dbReference type="HAMAP-Rule" id="MF_00265"/>
    </source>
</evidence>
<feature type="domain" description="PIN" evidence="9">
    <location>
        <begin position="5"/>
        <end position="122"/>
    </location>
</feature>
<keyword evidence="11" id="KW-1185">Reference proteome</keyword>
<dbReference type="Pfam" id="PF01850">
    <property type="entry name" value="PIN"/>
    <property type="match status" value="1"/>
</dbReference>
<keyword evidence="6 8" id="KW-0460">Magnesium</keyword>
<dbReference type="GO" id="GO:0000287">
    <property type="term" value="F:magnesium ion binding"/>
    <property type="evidence" value="ECO:0007669"/>
    <property type="project" value="UniProtKB-UniRule"/>
</dbReference>
<dbReference type="RefSeq" id="WP_174233032.1">
    <property type="nucleotide sequence ID" value="NZ_AP019307.1"/>
</dbReference>
<dbReference type="HAMAP" id="MF_00265">
    <property type="entry name" value="VapC_Nob1"/>
    <property type="match status" value="1"/>
</dbReference>
<sequence>MTRGLLDTSIFVATESGRSLDRGALPEHAFVSVVTVAELQAGVLAARDVATRARRLATADRAALLTPLPIDGAAATAWATMRAALYEAGRRVNVNDLWIAAVARANDMPVVTQDAGFDALADLGMVEVVKV</sequence>
<evidence type="ECO:0000259" key="9">
    <source>
        <dbReference type="Pfam" id="PF01850"/>
    </source>
</evidence>
<protein>
    <recommendedName>
        <fullName evidence="8">Ribonuclease VapC</fullName>
        <shortName evidence="8">RNase VapC</shortName>
        <ecNumber evidence="8">3.1.-.-</ecNumber>
    </recommendedName>
    <alternativeName>
        <fullName evidence="8">Toxin VapC</fullName>
    </alternativeName>
</protein>
<evidence type="ECO:0000256" key="5">
    <source>
        <dbReference type="ARBA" id="ARBA00022801"/>
    </source>
</evidence>
<gene>
    <name evidence="10" type="primary">vapc5</name>
    <name evidence="8" type="synonym">vapC</name>
    <name evidence="10" type="ORF">Back2_10010</name>
</gene>
<feature type="binding site" evidence="8">
    <location>
        <position position="96"/>
    </location>
    <ligand>
        <name>Mg(2+)</name>
        <dbReference type="ChEBI" id="CHEBI:18420"/>
    </ligand>
</feature>
<accession>A0A3G9IZT6</accession>
<keyword evidence="5 8" id="KW-0378">Hydrolase</keyword>
<dbReference type="GO" id="GO:0016787">
    <property type="term" value="F:hydrolase activity"/>
    <property type="evidence" value="ECO:0007669"/>
    <property type="project" value="UniProtKB-KW"/>
</dbReference>
<evidence type="ECO:0000256" key="3">
    <source>
        <dbReference type="ARBA" id="ARBA00022722"/>
    </source>
</evidence>
<keyword evidence="2 8" id="KW-1277">Toxin-antitoxin system</keyword>
<dbReference type="GO" id="GO:0004540">
    <property type="term" value="F:RNA nuclease activity"/>
    <property type="evidence" value="ECO:0007669"/>
    <property type="project" value="InterPro"/>
</dbReference>
<dbReference type="KEGG" id="nbe:Back2_10010"/>
<dbReference type="InterPro" id="IPR050556">
    <property type="entry name" value="Type_II_TA_system_RNase"/>
</dbReference>
<proteinExistence type="inferred from homology"/>
<evidence type="ECO:0000256" key="7">
    <source>
        <dbReference type="ARBA" id="ARBA00038093"/>
    </source>
</evidence>
<name>A0A3G9IZT6_9ACTN</name>
<dbReference type="PANTHER" id="PTHR33653:SF1">
    <property type="entry name" value="RIBONUCLEASE VAPC2"/>
    <property type="match status" value="1"/>
</dbReference>
<evidence type="ECO:0000256" key="1">
    <source>
        <dbReference type="ARBA" id="ARBA00001946"/>
    </source>
</evidence>
<evidence type="ECO:0000256" key="4">
    <source>
        <dbReference type="ARBA" id="ARBA00022723"/>
    </source>
</evidence>
<organism evidence="10 11">
    <name type="scientific">Nocardioides baekrokdamisoli</name>
    <dbReference type="NCBI Taxonomy" id="1804624"/>
    <lineage>
        <taxon>Bacteria</taxon>
        <taxon>Bacillati</taxon>
        <taxon>Actinomycetota</taxon>
        <taxon>Actinomycetes</taxon>
        <taxon>Propionibacteriales</taxon>
        <taxon>Nocardioidaceae</taxon>
        <taxon>Nocardioides</taxon>
    </lineage>
</organism>
<comment type="similarity">
    <text evidence="7 8">Belongs to the PINc/VapC protein family.</text>
</comment>
<dbReference type="CDD" id="cd18768">
    <property type="entry name" value="PIN_MtVapC4-C5-like"/>
    <property type="match status" value="1"/>
</dbReference>
<evidence type="ECO:0000256" key="2">
    <source>
        <dbReference type="ARBA" id="ARBA00022649"/>
    </source>
</evidence>
<dbReference type="SUPFAM" id="SSF88723">
    <property type="entry name" value="PIN domain-like"/>
    <property type="match status" value="1"/>
</dbReference>
<dbReference type="InterPro" id="IPR002716">
    <property type="entry name" value="PIN_dom"/>
</dbReference>
<dbReference type="GO" id="GO:0090729">
    <property type="term" value="F:toxin activity"/>
    <property type="evidence" value="ECO:0007669"/>
    <property type="project" value="UniProtKB-KW"/>
</dbReference>
<comment type="function">
    <text evidence="8">Toxic component of a toxin-antitoxin (TA) system. An RNase.</text>
</comment>
<evidence type="ECO:0000256" key="6">
    <source>
        <dbReference type="ARBA" id="ARBA00022842"/>
    </source>
</evidence>
<dbReference type="InterPro" id="IPR022907">
    <property type="entry name" value="VapC_family"/>
</dbReference>
<keyword evidence="4 8" id="KW-0479">Metal-binding</keyword>
<comment type="cofactor">
    <cofactor evidence="1 8">
        <name>Mg(2+)</name>
        <dbReference type="ChEBI" id="CHEBI:18420"/>
    </cofactor>
</comment>
<dbReference type="PANTHER" id="PTHR33653">
    <property type="entry name" value="RIBONUCLEASE VAPC2"/>
    <property type="match status" value="1"/>
</dbReference>
<feature type="binding site" evidence="8">
    <location>
        <position position="7"/>
    </location>
    <ligand>
        <name>Mg(2+)</name>
        <dbReference type="ChEBI" id="CHEBI:18420"/>
    </ligand>
</feature>
<dbReference type="InterPro" id="IPR029060">
    <property type="entry name" value="PIN-like_dom_sf"/>
</dbReference>
<reference evidence="10 11" key="1">
    <citation type="submission" date="2018-11" db="EMBL/GenBank/DDBJ databases">
        <title>Complete genome sequence of Nocardioides baekrokdamisoli strain KCTC 39748.</title>
        <authorList>
            <person name="Kang S.W."/>
            <person name="Lee K.C."/>
            <person name="Kim K.K."/>
            <person name="Kim J.S."/>
            <person name="Kim D.S."/>
            <person name="Ko S.H."/>
            <person name="Yang S.H."/>
            <person name="Shin Y.K."/>
            <person name="Lee J.S."/>
        </authorList>
    </citation>
    <scope>NUCLEOTIDE SEQUENCE [LARGE SCALE GENOMIC DNA]</scope>
    <source>
        <strain evidence="10 11">KCTC 39748</strain>
    </source>
</reference>
<keyword evidence="3 8" id="KW-0540">Nuclease</keyword>
<dbReference type="AlphaFoldDB" id="A0A3G9IZT6"/>
<evidence type="ECO:0000313" key="11">
    <source>
        <dbReference type="Proteomes" id="UP000271573"/>
    </source>
</evidence>
<dbReference type="Proteomes" id="UP000271573">
    <property type="component" value="Chromosome"/>
</dbReference>